<dbReference type="Proteomes" id="UP000515847">
    <property type="component" value="Chromosome"/>
</dbReference>
<gene>
    <name evidence="1" type="ORF">BR63_17345</name>
</gene>
<reference evidence="1 2" key="1">
    <citation type="journal article" date="2019" name="Front. Microbiol.">
        <title>Thermoanaerosceptrum fracticalcis gen. nov. sp. nov., a Novel Fumarate-Fermenting Microorganism From a Deep Fractured Carbonate Aquifer of the US Great Basin.</title>
        <authorList>
            <person name="Hamilton-Brehm S.D."/>
            <person name="Stewart L.E."/>
            <person name="Zavarin M."/>
            <person name="Caldwell M."/>
            <person name="Lawson P.A."/>
            <person name="Onstott T.C."/>
            <person name="Grzymski J."/>
            <person name="Neveux I."/>
            <person name="Lollar B.S."/>
            <person name="Russell C.E."/>
            <person name="Moser D.P."/>
        </authorList>
    </citation>
    <scope>NUCLEOTIDE SEQUENCE [LARGE SCALE GENOMIC DNA]</scope>
    <source>
        <strain evidence="1 2">DRI-13</strain>
    </source>
</reference>
<evidence type="ECO:0008006" key="3">
    <source>
        <dbReference type="Google" id="ProtNLM"/>
    </source>
</evidence>
<dbReference type="EMBL" id="CP045798">
    <property type="protein sequence ID" value="QNB47867.1"/>
    <property type="molecule type" value="Genomic_DNA"/>
</dbReference>
<accession>A0A7G6E713</accession>
<sequence>MNAFKGKRILIVEDSRFLAQITANTMIKYGYMTEIAQLNWHCSFMKQMPMQTCTGRYLKIH</sequence>
<proteinExistence type="predicted"/>
<name>A0A7G6E713_THEFR</name>
<dbReference type="AlphaFoldDB" id="A0A7G6E713"/>
<organism evidence="1 2">
    <name type="scientific">Thermanaerosceptrum fracticalcis</name>
    <dbReference type="NCBI Taxonomy" id="1712410"/>
    <lineage>
        <taxon>Bacteria</taxon>
        <taxon>Bacillati</taxon>
        <taxon>Bacillota</taxon>
        <taxon>Clostridia</taxon>
        <taxon>Eubacteriales</taxon>
        <taxon>Peptococcaceae</taxon>
        <taxon>Thermanaerosceptrum</taxon>
    </lineage>
</organism>
<dbReference type="KEGG" id="tfr:BR63_17345"/>
<protein>
    <recommendedName>
        <fullName evidence="3">Response regulatory domain-containing protein</fullName>
    </recommendedName>
</protein>
<dbReference type="RefSeq" id="WP_034421141.1">
    <property type="nucleotide sequence ID" value="NZ_CP045798.1"/>
</dbReference>
<evidence type="ECO:0000313" key="2">
    <source>
        <dbReference type="Proteomes" id="UP000515847"/>
    </source>
</evidence>
<dbReference type="OrthoDB" id="9783388at2"/>
<evidence type="ECO:0000313" key="1">
    <source>
        <dbReference type="EMBL" id="QNB47867.1"/>
    </source>
</evidence>
<keyword evidence="2" id="KW-1185">Reference proteome</keyword>